<gene>
    <name evidence="6" type="ORF">PHYBOEH_000809</name>
</gene>
<dbReference type="GO" id="GO:0005576">
    <property type="term" value="C:extracellular region"/>
    <property type="evidence" value="ECO:0007669"/>
    <property type="project" value="UniProtKB-SubCell"/>
</dbReference>
<feature type="signal peptide" evidence="5">
    <location>
        <begin position="1"/>
        <end position="23"/>
    </location>
</feature>
<proteinExistence type="inferred from homology"/>
<dbReference type="AlphaFoldDB" id="A0A8T1VB91"/>
<accession>A0A8T1VB91</accession>
<feature type="chain" id="PRO_5035965674" description="RxLR effector protein" evidence="5">
    <location>
        <begin position="24"/>
        <end position="130"/>
    </location>
</feature>
<evidence type="ECO:0000256" key="2">
    <source>
        <dbReference type="ARBA" id="ARBA00010400"/>
    </source>
</evidence>
<dbReference type="Proteomes" id="UP000693981">
    <property type="component" value="Unassembled WGS sequence"/>
</dbReference>
<evidence type="ECO:0000313" key="7">
    <source>
        <dbReference type="Proteomes" id="UP000693981"/>
    </source>
</evidence>
<protein>
    <recommendedName>
        <fullName evidence="5">RxLR effector protein</fullName>
    </recommendedName>
</protein>
<dbReference type="EMBL" id="JAGDFL010001140">
    <property type="protein sequence ID" value="KAG7377550.1"/>
    <property type="molecule type" value="Genomic_DNA"/>
</dbReference>
<sequence>MRLHYFLLFTTAAVLASTDAVAASTETKLSATTSTDSVSAARQLTGVLSEGNAKRFLRAVKTVDEDDDDDGDDDEERTITVLSASTTAKQLRKWLKSKQVIGKETSQYLKASGFSADEIASMYAKYVKLG</sequence>
<evidence type="ECO:0000256" key="1">
    <source>
        <dbReference type="ARBA" id="ARBA00004613"/>
    </source>
</evidence>
<evidence type="ECO:0000256" key="5">
    <source>
        <dbReference type="RuleBase" id="RU367124"/>
    </source>
</evidence>
<dbReference type="Pfam" id="PF16810">
    <property type="entry name" value="RXLR"/>
    <property type="match status" value="1"/>
</dbReference>
<reference evidence="6" key="1">
    <citation type="submission" date="2021-02" db="EMBL/GenBank/DDBJ databases">
        <authorList>
            <person name="Palmer J.M."/>
        </authorList>
    </citation>
    <scope>NUCLEOTIDE SEQUENCE</scope>
    <source>
        <strain evidence="6">SCRP23</strain>
    </source>
</reference>
<keyword evidence="4 5" id="KW-0732">Signal</keyword>
<comment type="similarity">
    <text evidence="2 5">Belongs to the RxLR effector family.</text>
</comment>
<comment type="domain">
    <text evidence="5">The RxLR-dEER motif acts to carry the protein into the host cell cytoplasm through binding to cell surface phosphatidylinositol-3-phosphate.</text>
</comment>
<evidence type="ECO:0000313" key="6">
    <source>
        <dbReference type="EMBL" id="KAG7377550.1"/>
    </source>
</evidence>
<keyword evidence="3 5" id="KW-0964">Secreted</keyword>
<organism evidence="6 7">
    <name type="scientific">Phytophthora boehmeriae</name>
    <dbReference type="NCBI Taxonomy" id="109152"/>
    <lineage>
        <taxon>Eukaryota</taxon>
        <taxon>Sar</taxon>
        <taxon>Stramenopiles</taxon>
        <taxon>Oomycota</taxon>
        <taxon>Peronosporomycetes</taxon>
        <taxon>Peronosporales</taxon>
        <taxon>Peronosporaceae</taxon>
        <taxon>Phytophthora</taxon>
    </lineage>
</organism>
<comment type="function">
    <text evidence="5">Effector that suppresses plant defense responses during pathogen infection.</text>
</comment>
<name>A0A8T1VB91_9STRA</name>
<evidence type="ECO:0000256" key="4">
    <source>
        <dbReference type="ARBA" id="ARBA00022729"/>
    </source>
</evidence>
<comment type="caution">
    <text evidence="6">The sequence shown here is derived from an EMBL/GenBank/DDBJ whole genome shotgun (WGS) entry which is preliminary data.</text>
</comment>
<dbReference type="InterPro" id="IPR031825">
    <property type="entry name" value="RXLR"/>
</dbReference>
<comment type="subcellular location">
    <subcellularLocation>
        <location evidence="1 5">Secreted</location>
    </subcellularLocation>
</comment>
<evidence type="ECO:0000256" key="3">
    <source>
        <dbReference type="ARBA" id="ARBA00022525"/>
    </source>
</evidence>
<keyword evidence="7" id="KW-1185">Reference proteome</keyword>